<evidence type="ECO:0000256" key="8">
    <source>
        <dbReference type="ARBA" id="ARBA00025323"/>
    </source>
</evidence>
<dbReference type="SUPFAM" id="SSF161098">
    <property type="entry name" value="MetI-like"/>
    <property type="match status" value="1"/>
</dbReference>
<dbReference type="InterPro" id="IPR011865">
    <property type="entry name" value="CysT_permease"/>
</dbReference>
<feature type="transmembrane region" description="Helical" evidence="9">
    <location>
        <begin position="143"/>
        <end position="161"/>
    </location>
</feature>
<evidence type="ECO:0000256" key="7">
    <source>
        <dbReference type="ARBA" id="ARBA00023136"/>
    </source>
</evidence>
<comment type="subunit">
    <text evidence="2">The complex is composed of two ATP-binding proteins (CysA), two transmembrane proteins (CysT and CysW) and a solute-binding protein (CysP).</text>
</comment>
<keyword evidence="3 9" id="KW-0813">Transport</keyword>
<dbReference type="Pfam" id="PF00528">
    <property type="entry name" value="BPD_transp_1"/>
    <property type="match status" value="1"/>
</dbReference>
<proteinExistence type="inferred from homology"/>
<dbReference type="InterPro" id="IPR005667">
    <property type="entry name" value="Sulph_transpt2"/>
</dbReference>
<comment type="function">
    <text evidence="8">Part of the ABC transporter complex CysAWTP (TC 3.A.1.6.1) involved in sulfate/thiosulfate import. Probably responsible for the translocation of the substrate across the membrane.</text>
</comment>
<dbReference type="PROSITE" id="PS50928">
    <property type="entry name" value="ABC_TM1"/>
    <property type="match status" value="1"/>
</dbReference>
<dbReference type="Proteomes" id="UP001304461">
    <property type="component" value="Unassembled WGS sequence"/>
</dbReference>
<accession>A0ABU5RWQ6</accession>
<dbReference type="NCBIfam" id="TIGR00969">
    <property type="entry name" value="3a0106s02"/>
    <property type="match status" value="1"/>
</dbReference>
<feature type="transmembrane region" description="Helical" evidence="9">
    <location>
        <begin position="102"/>
        <end position="123"/>
    </location>
</feature>
<sequence length="283" mass="30665">MTPALLRRWRLPALALPSWPWRITWTYLGLILFLPLGAMLLRAAEVGPVGFWEMATTPEAIATYKVSFGLALVASVINGVFGLVVAWALVRCRFPGQRLLDALIDLPFALPTAVAGLALTAVYSTNGWLGQPLNEAFGLKVAFAAPGVTVAMVFISLPFVVRTVEPVLRSLEKEQEEASWCLGATPLQTTLRVVLPQLLPAILGGVAQGYSRAVGEYGSVVMISSNVPFRDLITPTLIIQKLEEYDFDAATVIGAVMLIFSLLSLLVINLLQVWGQRYQGDAA</sequence>
<comment type="caution">
    <text evidence="9">Lacks conserved residue(s) required for the propagation of feature annotation.</text>
</comment>
<dbReference type="PANTHER" id="PTHR30406">
    <property type="entry name" value="SULFATE TRANSPORT SYSTEM PERMEASE PROTEIN"/>
    <property type="match status" value="1"/>
</dbReference>
<feature type="transmembrane region" description="Helical" evidence="9">
    <location>
        <begin position="249"/>
        <end position="271"/>
    </location>
</feature>
<comment type="subcellular location">
    <subcellularLocation>
        <location evidence="9">Cell inner membrane</location>
        <topology evidence="9">Multi-pass membrane protein</topology>
    </subcellularLocation>
    <subcellularLocation>
        <location evidence="1">Membrane</location>
        <topology evidence="1">Multi-pass membrane protein</topology>
    </subcellularLocation>
</comment>
<keyword evidence="6 9" id="KW-0764">Sulfate transport</keyword>
<evidence type="ECO:0000313" key="12">
    <source>
        <dbReference type="Proteomes" id="UP001304461"/>
    </source>
</evidence>
<evidence type="ECO:0000256" key="5">
    <source>
        <dbReference type="ARBA" id="ARBA00022989"/>
    </source>
</evidence>
<dbReference type="RefSeq" id="WP_323306176.1">
    <property type="nucleotide sequence ID" value="NZ_JAYGHX010000009.1"/>
</dbReference>
<dbReference type="NCBIfam" id="TIGR02139">
    <property type="entry name" value="permease_CysT"/>
    <property type="match status" value="1"/>
</dbReference>
<reference evidence="11 12" key="1">
    <citation type="submission" date="2023-12" db="EMBL/GenBank/DDBJ databases">
        <title>Baltic Sea Cyanobacteria.</title>
        <authorList>
            <person name="Delbaje E."/>
            <person name="Fewer D.P."/>
            <person name="Shishido T.K."/>
        </authorList>
    </citation>
    <scope>NUCLEOTIDE SEQUENCE [LARGE SCALE GENOMIC DNA]</scope>
    <source>
        <strain evidence="11 12">UHCC 0139</strain>
    </source>
</reference>
<gene>
    <name evidence="11" type="primary">cysT</name>
    <name evidence="11" type="ORF">VB738_13180</name>
</gene>
<dbReference type="InterPro" id="IPR035906">
    <property type="entry name" value="MetI-like_sf"/>
</dbReference>
<evidence type="ECO:0000256" key="3">
    <source>
        <dbReference type="ARBA" id="ARBA00022448"/>
    </source>
</evidence>
<dbReference type="PANTHER" id="PTHR30406:SF8">
    <property type="entry name" value="SULFATE TRANSPORT SYSTEM PERMEASE PROTEIN CYST"/>
    <property type="match status" value="1"/>
</dbReference>
<evidence type="ECO:0000256" key="1">
    <source>
        <dbReference type="ARBA" id="ARBA00004141"/>
    </source>
</evidence>
<evidence type="ECO:0000256" key="9">
    <source>
        <dbReference type="RuleBase" id="RU366001"/>
    </source>
</evidence>
<keyword evidence="7 9" id="KW-0472">Membrane</keyword>
<evidence type="ECO:0000256" key="4">
    <source>
        <dbReference type="ARBA" id="ARBA00022692"/>
    </source>
</evidence>
<comment type="caution">
    <text evidence="11">The sequence shown here is derived from an EMBL/GenBank/DDBJ whole genome shotgun (WGS) entry which is preliminary data.</text>
</comment>
<name>A0ABU5RWQ6_9CYAN</name>
<dbReference type="Gene3D" id="1.10.3720.10">
    <property type="entry name" value="MetI-like"/>
    <property type="match status" value="1"/>
</dbReference>
<dbReference type="InterPro" id="IPR000515">
    <property type="entry name" value="MetI-like"/>
</dbReference>
<feature type="domain" description="ABC transmembrane type-1" evidence="10">
    <location>
        <begin position="64"/>
        <end position="268"/>
    </location>
</feature>
<keyword evidence="9" id="KW-1003">Cell membrane</keyword>
<evidence type="ECO:0000256" key="6">
    <source>
        <dbReference type="ARBA" id="ARBA00023032"/>
    </source>
</evidence>
<evidence type="ECO:0000256" key="2">
    <source>
        <dbReference type="ARBA" id="ARBA00011779"/>
    </source>
</evidence>
<dbReference type="CDD" id="cd06261">
    <property type="entry name" value="TM_PBP2"/>
    <property type="match status" value="1"/>
</dbReference>
<dbReference type="EMBL" id="JAYGHX010000009">
    <property type="protein sequence ID" value="MEA5392212.1"/>
    <property type="molecule type" value="Genomic_DNA"/>
</dbReference>
<keyword evidence="4 9" id="KW-0812">Transmembrane</keyword>
<keyword evidence="5 9" id="KW-1133">Transmembrane helix</keyword>
<comment type="similarity">
    <text evidence="9">Belongs to the binding-protein-dependent transport system permease family. CysTW subfamily.</text>
</comment>
<evidence type="ECO:0000259" key="10">
    <source>
        <dbReference type="PROSITE" id="PS50928"/>
    </source>
</evidence>
<evidence type="ECO:0000313" key="11">
    <source>
        <dbReference type="EMBL" id="MEA5392212.1"/>
    </source>
</evidence>
<protein>
    <recommendedName>
        <fullName evidence="9">Sulfate transport system permease protein CysT</fullName>
    </recommendedName>
</protein>
<keyword evidence="12" id="KW-1185">Reference proteome</keyword>
<organism evidence="11 12">
    <name type="scientific">Cyanobium gracile UHCC 0139</name>
    <dbReference type="NCBI Taxonomy" id="3110308"/>
    <lineage>
        <taxon>Bacteria</taxon>
        <taxon>Bacillati</taxon>
        <taxon>Cyanobacteriota</taxon>
        <taxon>Cyanophyceae</taxon>
        <taxon>Synechococcales</taxon>
        <taxon>Prochlorococcaceae</taxon>
        <taxon>Cyanobium</taxon>
    </lineage>
</organism>
<feature type="transmembrane region" description="Helical" evidence="9">
    <location>
        <begin position="67"/>
        <end position="90"/>
    </location>
</feature>
<comment type="function">
    <text evidence="9">Part of the ABC transporter complex (TC 3.A.1.6.1) involved in sulfate/thiosulfate import.</text>
</comment>
<keyword evidence="9" id="KW-0997">Cell inner membrane</keyword>